<proteinExistence type="predicted"/>
<name>A0A9D7SHJ3_9BACT</name>
<feature type="signal peptide" evidence="1">
    <location>
        <begin position="1"/>
        <end position="24"/>
    </location>
</feature>
<dbReference type="Proteomes" id="UP000886657">
    <property type="component" value="Unassembled WGS sequence"/>
</dbReference>
<accession>A0A9D7SHJ3</accession>
<dbReference type="AlphaFoldDB" id="A0A9D7SHJ3"/>
<comment type="caution">
    <text evidence="2">The sequence shown here is derived from an EMBL/GenBank/DDBJ whole genome shotgun (WGS) entry which is preliminary data.</text>
</comment>
<feature type="chain" id="PRO_5038920839" evidence="1">
    <location>
        <begin position="25"/>
        <end position="301"/>
    </location>
</feature>
<organism evidence="2 3">
    <name type="scientific">Candidatus Geothrix skivensis</name>
    <dbReference type="NCBI Taxonomy" id="2954439"/>
    <lineage>
        <taxon>Bacteria</taxon>
        <taxon>Pseudomonadati</taxon>
        <taxon>Acidobacteriota</taxon>
        <taxon>Holophagae</taxon>
        <taxon>Holophagales</taxon>
        <taxon>Holophagaceae</taxon>
        <taxon>Geothrix</taxon>
    </lineage>
</organism>
<sequence>MRTYRFCVALLSVLLGLGSSHLDAQVWDASTQATGWAHQDKDDSFTFYDEGSATLHTWSRDGGLQRSTPLGKLPMAPEKWVVDPHNHAWVVYKQTLVEVGPNGKVLKSFKLAAEVADVGWDVKGIVLSYRAPTPFLEKRDYKGSVLWTHGVKPPSRDEDTPAPVHRRPILVDDAGNILMASGTSLNLQVLSGTTGQKVSEIRFSAAEGDPPPALEGTADARGPMALWPGKEVVFATVRASQVPSRYREAMQGLALARLDLKQLRLEFLATGLNESHHLVGLLDSDAVFTSPRGGLVLVKIK</sequence>
<protein>
    <submittedName>
        <fullName evidence="2">Uncharacterized protein</fullName>
    </submittedName>
</protein>
<dbReference type="EMBL" id="JADKIO010000008">
    <property type="protein sequence ID" value="MBK9797018.1"/>
    <property type="molecule type" value="Genomic_DNA"/>
</dbReference>
<evidence type="ECO:0000313" key="3">
    <source>
        <dbReference type="Proteomes" id="UP000886657"/>
    </source>
</evidence>
<gene>
    <name evidence="2" type="ORF">IPP58_11075</name>
</gene>
<keyword evidence="1" id="KW-0732">Signal</keyword>
<evidence type="ECO:0000256" key="1">
    <source>
        <dbReference type="SAM" id="SignalP"/>
    </source>
</evidence>
<reference evidence="2" key="1">
    <citation type="submission" date="2020-10" db="EMBL/GenBank/DDBJ databases">
        <title>Connecting structure to function with the recovery of over 1000 high-quality activated sludge metagenome-assembled genomes encoding full-length rRNA genes using long-read sequencing.</title>
        <authorList>
            <person name="Singleton C.M."/>
            <person name="Petriglieri F."/>
            <person name="Kristensen J.M."/>
            <person name="Kirkegaard R.H."/>
            <person name="Michaelsen T.Y."/>
            <person name="Andersen M.H."/>
            <person name="Karst S.M."/>
            <person name="Dueholm M.S."/>
            <person name="Nielsen P.H."/>
            <person name="Albertsen M."/>
        </authorList>
    </citation>
    <scope>NUCLEOTIDE SEQUENCE</scope>
    <source>
        <strain evidence="2">Skiv_18-Q3-R9-52_MAXAC.067</strain>
    </source>
</reference>
<evidence type="ECO:0000313" key="2">
    <source>
        <dbReference type="EMBL" id="MBK9797018.1"/>
    </source>
</evidence>